<dbReference type="Proteomes" id="UP001224433">
    <property type="component" value="Chromosome"/>
</dbReference>
<keyword evidence="1" id="KW-1133">Transmembrane helix</keyword>
<keyword evidence="1" id="KW-0812">Transmembrane</keyword>
<protein>
    <recommendedName>
        <fullName evidence="4">DUF4328 domain-containing protein</fullName>
    </recommendedName>
</protein>
<accession>A0ABY9JMR1</accession>
<gene>
    <name evidence="2" type="ORF">P8A20_21305</name>
</gene>
<evidence type="ECO:0000313" key="2">
    <source>
        <dbReference type="EMBL" id="WLQ69003.1"/>
    </source>
</evidence>
<feature type="transmembrane region" description="Helical" evidence="1">
    <location>
        <begin position="46"/>
        <end position="67"/>
    </location>
</feature>
<proteinExistence type="predicted"/>
<evidence type="ECO:0000256" key="1">
    <source>
        <dbReference type="SAM" id="Phobius"/>
    </source>
</evidence>
<evidence type="ECO:0000313" key="3">
    <source>
        <dbReference type="Proteomes" id="UP001224433"/>
    </source>
</evidence>
<evidence type="ECO:0008006" key="4">
    <source>
        <dbReference type="Google" id="ProtNLM"/>
    </source>
</evidence>
<keyword evidence="3" id="KW-1185">Reference proteome</keyword>
<feature type="transmembrane region" description="Helical" evidence="1">
    <location>
        <begin position="79"/>
        <end position="98"/>
    </location>
</feature>
<name>A0ABY9JMR1_9ACTN</name>
<sequence length="103" mass="11142">MAAVGANLALGVPGIVPMWLIWYVLANGPLAEGGWTQREPTENDGMMLWLVIVVPVVAVFGLVWWFANDAVCRRTALAPCLYWTAGALLTLVPTAVLITNTYV</sequence>
<reference evidence="2 3" key="1">
    <citation type="submission" date="2023-03" db="EMBL/GenBank/DDBJ databases">
        <title>Isolation and description of six Streptomyces strains from soil environments, able to metabolize different microbial glucans.</title>
        <authorList>
            <person name="Widen T."/>
            <person name="Larsbrink J."/>
        </authorList>
    </citation>
    <scope>NUCLEOTIDE SEQUENCE [LARGE SCALE GENOMIC DNA]</scope>
    <source>
        <strain evidence="2 3">Alt3</strain>
    </source>
</reference>
<organism evidence="2 3">
    <name type="scientific">Streptomyces glycanivorans</name>
    <dbReference type="NCBI Taxonomy" id="3033808"/>
    <lineage>
        <taxon>Bacteria</taxon>
        <taxon>Bacillati</taxon>
        <taxon>Actinomycetota</taxon>
        <taxon>Actinomycetes</taxon>
        <taxon>Kitasatosporales</taxon>
        <taxon>Streptomycetaceae</taxon>
        <taxon>Streptomyces</taxon>
    </lineage>
</organism>
<keyword evidence="1" id="KW-0472">Membrane</keyword>
<dbReference type="EMBL" id="CP120983">
    <property type="protein sequence ID" value="WLQ69003.1"/>
    <property type="molecule type" value="Genomic_DNA"/>
</dbReference>
<feature type="transmembrane region" description="Helical" evidence="1">
    <location>
        <begin position="7"/>
        <end position="26"/>
    </location>
</feature>